<name>A0A5B7HL86_PORTR</name>
<keyword evidence="2" id="KW-1185">Reference proteome</keyword>
<protein>
    <submittedName>
        <fullName evidence="1">Uncharacterized protein</fullName>
    </submittedName>
</protein>
<dbReference type="EMBL" id="VSRR010036300">
    <property type="protein sequence ID" value="MPC73200.1"/>
    <property type="molecule type" value="Genomic_DNA"/>
</dbReference>
<gene>
    <name evidence="1" type="ORF">E2C01_067521</name>
</gene>
<dbReference type="AlphaFoldDB" id="A0A5B7HL86"/>
<evidence type="ECO:0000313" key="2">
    <source>
        <dbReference type="Proteomes" id="UP000324222"/>
    </source>
</evidence>
<organism evidence="1 2">
    <name type="scientific">Portunus trituberculatus</name>
    <name type="common">Swimming crab</name>
    <name type="synonym">Neptunus trituberculatus</name>
    <dbReference type="NCBI Taxonomy" id="210409"/>
    <lineage>
        <taxon>Eukaryota</taxon>
        <taxon>Metazoa</taxon>
        <taxon>Ecdysozoa</taxon>
        <taxon>Arthropoda</taxon>
        <taxon>Crustacea</taxon>
        <taxon>Multicrustacea</taxon>
        <taxon>Malacostraca</taxon>
        <taxon>Eumalacostraca</taxon>
        <taxon>Eucarida</taxon>
        <taxon>Decapoda</taxon>
        <taxon>Pleocyemata</taxon>
        <taxon>Brachyura</taxon>
        <taxon>Eubrachyura</taxon>
        <taxon>Portunoidea</taxon>
        <taxon>Portunidae</taxon>
        <taxon>Portuninae</taxon>
        <taxon>Portunus</taxon>
    </lineage>
</organism>
<proteinExistence type="predicted"/>
<reference evidence="1 2" key="1">
    <citation type="submission" date="2019-05" db="EMBL/GenBank/DDBJ databases">
        <title>Another draft genome of Portunus trituberculatus and its Hox gene families provides insights of decapod evolution.</title>
        <authorList>
            <person name="Jeong J.-H."/>
            <person name="Song I."/>
            <person name="Kim S."/>
            <person name="Choi T."/>
            <person name="Kim D."/>
            <person name="Ryu S."/>
            <person name="Kim W."/>
        </authorList>
    </citation>
    <scope>NUCLEOTIDE SEQUENCE [LARGE SCALE GENOMIC DNA]</scope>
    <source>
        <tissue evidence="1">Muscle</tissue>
    </source>
</reference>
<sequence>MECAEEGEHIALVQWSSNFLLDFSVIPINLTQRFHANIIGQVCDSAVVLPPSNKYAITDCRGGKPSLFSLAVHTYQHPYWDLKYSAKPMLVK</sequence>
<evidence type="ECO:0000313" key="1">
    <source>
        <dbReference type="EMBL" id="MPC73200.1"/>
    </source>
</evidence>
<dbReference type="Proteomes" id="UP000324222">
    <property type="component" value="Unassembled WGS sequence"/>
</dbReference>
<comment type="caution">
    <text evidence="1">The sequence shown here is derived from an EMBL/GenBank/DDBJ whole genome shotgun (WGS) entry which is preliminary data.</text>
</comment>
<accession>A0A5B7HL86</accession>